<dbReference type="NCBIfam" id="TIGR00567">
    <property type="entry name" value="3mg"/>
    <property type="match status" value="1"/>
</dbReference>
<dbReference type="Pfam" id="PF02245">
    <property type="entry name" value="Pur_DNA_glyco"/>
    <property type="match status" value="1"/>
</dbReference>
<sequence length="196" mass="22580">MNLVFVLFRIVLMNREFFMQDAVIVAQSLLGHLLVRKINEIEIISRIVETEAYMGVIDKACHAYGGKITNRTSAMYNVGGYAYIYMIYGMHYMLNVVASDKHAPHAVLIRGIEPISPKVDRIFTNGPGKLTKFLNIDLKFNKIDLLNDSKLFLRKSLSLNFEIVCAKRINVHYAGEEYANKLWRFYIKGNKFVSKY</sequence>
<evidence type="ECO:0000256" key="1">
    <source>
        <dbReference type="ARBA" id="ARBA00009232"/>
    </source>
</evidence>
<dbReference type="EC" id="3.2.2.-" evidence="5"/>
<dbReference type="EMBL" id="CP000976">
    <property type="protein sequence ID" value="ACH93369.1"/>
    <property type="molecule type" value="Genomic_DNA"/>
</dbReference>
<dbReference type="GO" id="GO:0003677">
    <property type="term" value="F:DNA binding"/>
    <property type="evidence" value="ECO:0007669"/>
    <property type="project" value="InterPro"/>
</dbReference>
<dbReference type="PANTHER" id="PTHR10429:SF0">
    <property type="entry name" value="DNA-3-METHYLADENINE GLYCOSYLASE"/>
    <property type="match status" value="1"/>
</dbReference>
<dbReference type="STRING" id="412419.BDU_421"/>
<dbReference type="HAMAP" id="MF_00527">
    <property type="entry name" value="3MGH"/>
    <property type="match status" value="1"/>
</dbReference>
<dbReference type="PANTHER" id="PTHR10429">
    <property type="entry name" value="DNA-3-METHYLADENINE GLYCOSYLASE"/>
    <property type="match status" value="1"/>
</dbReference>
<protein>
    <recommendedName>
        <fullName evidence="5">Putative 3-methyladenine DNA glycosylase</fullName>
        <ecNumber evidence="5">3.2.2.-</ecNumber>
    </recommendedName>
</protein>
<keyword evidence="3 5" id="KW-0378">Hydrolase</keyword>
<evidence type="ECO:0000313" key="7">
    <source>
        <dbReference type="Proteomes" id="UP000000611"/>
    </source>
</evidence>
<evidence type="ECO:0000256" key="2">
    <source>
        <dbReference type="ARBA" id="ARBA00022763"/>
    </source>
</evidence>
<dbReference type="eggNOG" id="COG2094">
    <property type="taxonomic scope" value="Bacteria"/>
</dbReference>
<keyword evidence="4 5" id="KW-0234">DNA repair</keyword>
<evidence type="ECO:0000313" key="6">
    <source>
        <dbReference type="EMBL" id="ACH93369.1"/>
    </source>
</evidence>
<dbReference type="HOGENOM" id="CLU_060471_2_1_12"/>
<dbReference type="FunFam" id="3.10.300.10:FF:000001">
    <property type="entry name" value="Putative 3-methyladenine DNA glycosylase"/>
    <property type="match status" value="1"/>
</dbReference>
<dbReference type="InterPro" id="IPR003180">
    <property type="entry name" value="MPG"/>
</dbReference>
<gene>
    <name evidence="6" type="primary">mag</name>
    <name evidence="6" type="ordered locus">BDU_421</name>
</gene>
<dbReference type="InterPro" id="IPR036995">
    <property type="entry name" value="MPG_sf"/>
</dbReference>
<name>B5RLY3_BORDL</name>
<dbReference type="KEGG" id="bdu:BDU_421"/>
<keyword evidence="6" id="KW-0326">Glycosidase</keyword>
<keyword evidence="7" id="KW-1185">Reference proteome</keyword>
<dbReference type="InterPro" id="IPR011034">
    <property type="entry name" value="Formyl_transferase-like_C_sf"/>
</dbReference>
<dbReference type="GO" id="GO:0003905">
    <property type="term" value="F:alkylbase DNA N-glycosylase activity"/>
    <property type="evidence" value="ECO:0007669"/>
    <property type="project" value="InterPro"/>
</dbReference>
<dbReference type="SUPFAM" id="SSF50486">
    <property type="entry name" value="FMT C-terminal domain-like"/>
    <property type="match status" value="1"/>
</dbReference>
<dbReference type="OrthoDB" id="9794313at2"/>
<reference evidence="6 7" key="1">
    <citation type="journal article" date="2008" name="PLoS Genet.">
        <title>The genome of Borrelia recurrentis, the agent of deadly louse-borne relapsing fever, is a degraded subset of tick-borne Borrelia duttonii.</title>
        <authorList>
            <person name="Lescot M."/>
            <person name="Audic S."/>
            <person name="Robert C."/>
            <person name="Nguyen T.T."/>
            <person name="Blanc G."/>
            <person name="Cutler S.J."/>
            <person name="Wincker P."/>
            <person name="Couloux A."/>
            <person name="Claverie J.-M."/>
            <person name="Raoult D."/>
            <person name="Drancourt M."/>
        </authorList>
    </citation>
    <scope>NUCLEOTIDE SEQUENCE [LARGE SCALE GENOMIC DNA]</scope>
    <source>
        <strain evidence="6 7">Ly</strain>
    </source>
</reference>
<proteinExistence type="inferred from homology"/>
<evidence type="ECO:0000256" key="3">
    <source>
        <dbReference type="ARBA" id="ARBA00022801"/>
    </source>
</evidence>
<comment type="similarity">
    <text evidence="1 5">Belongs to the DNA glycosylase MPG family.</text>
</comment>
<organism evidence="6 7">
    <name type="scientific">Borrelia duttonii (strain Ly)</name>
    <dbReference type="NCBI Taxonomy" id="412419"/>
    <lineage>
        <taxon>Bacteria</taxon>
        <taxon>Pseudomonadati</taxon>
        <taxon>Spirochaetota</taxon>
        <taxon>Spirochaetia</taxon>
        <taxon>Spirochaetales</taxon>
        <taxon>Borreliaceae</taxon>
        <taxon>Borrelia</taxon>
    </lineage>
</organism>
<dbReference type="Proteomes" id="UP000000611">
    <property type="component" value="Chromosome"/>
</dbReference>
<evidence type="ECO:0000256" key="4">
    <source>
        <dbReference type="ARBA" id="ARBA00023204"/>
    </source>
</evidence>
<accession>B5RLY3</accession>
<dbReference type="CDD" id="cd00540">
    <property type="entry name" value="AAG"/>
    <property type="match status" value="1"/>
</dbReference>
<evidence type="ECO:0000256" key="5">
    <source>
        <dbReference type="HAMAP-Rule" id="MF_00527"/>
    </source>
</evidence>
<dbReference type="GO" id="GO:0006284">
    <property type="term" value="P:base-excision repair"/>
    <property type="evidence" value="ECO:0007669"/>
    <property type="project" value="InterPro"/>
</dbReference>
<keyword evidence="2 5" id="KW-0227">DNA damage</keyword>
<dbReference type="AlphaFoldDB" id="B5RLY3"/>
<dbReference type="Gene3D" id="3.10.300.10">
    <property type="entry name" value="Methylpurine-DNA glycosylase (MPG)"/>
    <property type="match status" value="1"/>
</dbReference>